<organism evidence="9 10">
    <name type="scientific">Paenibacillus curdlanolyticus YK9</name>
    <dbReference type="NCBI Taxonomy" id="717606"/>
    <lineage>
        <taxon>Bacteria</taxon>
        <taxon>Bacillati</taxon>
        <taxon>Bacillota</taxon>
        <taxon>Bacilli</taxon>
        <taxon>Bacillales</taxon>
        <taxon>Paenibacillaceae</taxon>
        <taxon>Paenibacillus</taxon>
    </lineage>
</organism>
<name>E0I753_9BACL</name>
<feature type="binding site" evidence="6">
    <location>
        <begin position="29"/>
        <end position="32"/>
    </location>
    <ligand>
        <name>ATP</name>
        <dbReference type="ChEBI" id="CHEBI:30616"/>
    </ligand>
</feature>
<dbReference type="GO" id="GO:0051082">
    <property type="term" value="F:unfolded protein binding"/>
    <property type="evidence" value="ECO:0007669"/>
    <property type="project" value="UniProtKB-UniRule"/>
</dbReference>
<dbReference type="GO" id="GO:0042026">
    <property type="term" value="P:protein refolding"/>
    <property type="evidence" value="ECO:0007669"/>
    <property type="project" value="UniProtKB-UniRule"/>
</dbReference>
<dbReference type="SUPFAM" id="SSF54849">
    <property type="entry name" value="GroEL-intermediate domain like"/>
    <property type="match status" value="1"/>
</dbReference>
<comment type="function">
    <text evidence="6 8">Together with its co-chaperonin GroES, plays an essential role in assisting protein folding. The GroEL-GroES system forms a nano-cage that allows encapsulation of the non-native substrate proteins and provides a physical environment optimized to promote and accelerate protein folding.</text>
</comment>
<evidence type="ECO:0000313" key="9">
    <source>
        <dbReference type="EMBL" id="EFM11869.1"/>
    </source>
</evidence>
<evidence type="ECO:0000256" key="8">
    <source>
        <dbReference type="RuleBase" id="RU000419"/>
    </source>
</evidence>
<dbReference type="SUPFAM" id="SSF52029">
    <property type="entry name" value="GroEL apical domain-like"/>
    <property type="match status" value="1"/>
</dbReference>
<feature type="binding site" evidence="6">
    <location>
        <begin position="476"/>
        <end position="478"/>
    </location>
    <ligand>
        <name>ATP</name>
        <dbReference type="ChEBI" id="CHEBI:30616"/>
    </ligand>
</feature>
<dbReference type="STRING" id="717606.PaecuDRAFT_1477"/>
<keyword evidence="3 6" id="KW-0067">ATP-binding</keyword>
<dbReference type="InterPro" id="IPR027409">
    <property type="entry name" value="GroEL-like_apical_dom_sf"/>
</dbReference>
<dbReference type="PANTHER" id="PTHR45633">
    <property type="entry name" value="60 KDA HEAT SHOCK PROTEIN, MITOCHONDRIAL"/>
    <property type="match status" value="1"/>
</dbReference>
<comment type="similarity">
    <text evidence="1 6 7">Belongs to the chaperonin (HSP60) family.</text>
</comment>
<keyword evidence="4 6" id="KW-0143">Chaperone</keyword>
<evidence type="ECO:0000256" key="4">
    <source>
        <dbReference type="ARBA" id="ARBA00023186"/>
    </source>
</evidence>
<evidence type="ECO:0000256" key="6">
    <source>
        <dbReference type="HAMAP-Rule" id="MF_00600"/>
    </source>
</evidence>
<dbReference type="Gene3D" id="3.50.7.10">
    <property type="entry name" value="GroEL"/>
    <property type="match status" value="1"/>
</dbReference>
<sequence length="544" mass="57450">MAKEIKFGEDARRAMLRGVDALANAVKVTLGPKGRNVVLEKKFGSPLITNDGVSIAKEIELEDAFENMGAQLVKEVATKTNDVAGDGTTTATVLAQAMIREGLKNVTAGANPMVIRKGIEKAVRAAITELQSIAKPIEGKQSIAQVASISSADEEVGQLIAEAMEKVGNDGVITVEESKGFATELEVVEGMQFDRGYLSPYMITDTDKMEAVLDNPYILITDKKITNIQEILPVLEKVVQSGKQLLIISEDIEGEALATLLVNRLRGTFTCVGVKAPGFGDRRKAMLGDIAALTGGQVITEELGLELKSTTVDQLGTARQIRVTKENTIIVDGAGDKADIDVRVSQIRAQLEETTSDFDREKLQERLAKLAGGVAVIKVGAATETELKERKLRIEDALNSTRAAVEEGIVSGGGTALVNVYKAVAAVAAVGDEQTGVNIVLRSLEEPIRTIAANAGQEGSVIVERLKNEKIGVGYNAATGEWVNMFEAGIVDPAKVTRSALQNAASVAAMFLTTEAVVADKPEPKGAGAGMPDMGGMGGMGGMM</sequence>
<comment type="subcellular location">
    <subcellularLocation>
        <location evidence="6">Cytoplasm</location>
    </subcellularLocation>
</comment>
<dbReference type="PROSITE" id="PS00296">
    <property type="entry name" value="CHAPERONINS_CPN60"/>
    <property type="match status" value="1"/>
</dbReference>
<dbReference type="Proteomes" id="UP000005387">
    <property type="component" value="Unassembled WGS sequence"/>
</dbReference>
<gene>
    <name evidence="6" type="primary">groEL</name>
    <name evidence="6" type="synonym">groL</name>
    <name evidence="9" type="ORF">PaecuDRAFT_1477</name>
</gene>
<dbReference type="InterPro" id="IPR018370">
    <property type="entry name" value="Chaperonin_Cpn60_CS"/>
</dbReference>
<dbReference type="NCBIfam" id="NF009489">
    <property type="entry name" value="PRK12851.1"/>
    <property type="match status" value="1"/>
</dbReference>
<evidence type="ECO:0000256" key="3">
    <source>
        <dbReference type="ARBA" id="ARBA00022840"/>
    </source>
</evidence>
<protein>
    <recommendedName>
        <fullName evidence="6">Chaperonin GroEL</fullName>
        <ecNumber evidence="6">5.6.1.7</ecNumber>
    </recommendedName>
    <alternativeName>
        <fullName evidence="6">60 kDa chaperonin</fullName>
    </alternativeName>
    <alternativeName>
        <fullName evidence="6">Chaperonin-60</fullName>
        <shortName evidence="6">Cpn60</shortName>
    </alternativeName>
</protein>
<dbReference type="GO" id="GO:0140662">
    <property type="term" value="F:ATP-dependent protein folding chaperone"/>
    <property type="evidence" value="ECO:0007669"/>
    <property type="project" value="InterPro"/>
</dbReference>
<dbReference type="PRINTS" id="PR00298">
    <property type="entry name" value="CHAPERONIN60"/>
</dbReference>
<dbReference type="GO" id="GO:0005524">
    <property type="term" value="F:ATP binding"/>
    <property type="evidence" value="ECO:0007669"/>
    <property type="project" value="UniProtKB-UniRule"/>
</dbReference>
<keyword evidence="5 6" id="KW-0413">Isomerase</keyword>
<accession>E0I753</accession>
<evidence type="ECO:0000256" key="5">
    <source>
        <dbReference type="ARBA" id="ARBA00023235"/>
    </source>
</evidence>
<dbReference type="SUPFAM" id="SSF48592">
    <property type="entry name" value="GroEL equatorial domain-like"/>
    <property type="match status" value="1"/>
</dbReference>
<dbReference type="Gene3D" id="3.30.260.10">
    <property type="entry name" value="TCP-1-like chaperonin intermediate domain"/>
    <property type="match status" value="1"/>
</dbReference>
<dbReference type="NCBIfam" id="NF009488">
    <property type="entry name" value="PRK12850.1"/>
    <property type="match status" value="1"/>
</dbReference>
<proteinExistence type="inferred from homology"/>
<evidence type="ECO:0000313" key="10">
    <source>
        <dbReference type="Proteomes" id="UP000005387"/>
    </source>
</evidence>
<dbReference type="HAMAP" id="MF_00600">
    <property type="entry name" value="CH60"/>
    <property type="match status" value="1"/>
</dbReference>
<keyword evidence="2 6" id="KW-0547">Nucleotide-binding</keyword>
<dbReference type="EC" id="5.6.1.7" evidence="6"/>
<dbReference type="GO" id="GO:0005737">
    <property type="term" value="C:cytoplasm"/>
    <property type="evidence" value="ECO:0007669"/>
    <property type="project" value="UniProtKB-SubCell"/>
</dbReference>
<dbReference type="EMBL" id="AEDD01000003">
    <property type="protein sequence ID" value="EFM11869.1"/>
    <property type="molecule type" value="Genomic_DNA"/>
</dbReference>
<dbReference type="Gene3D" id="1.10.560.10">
    <property type="entry name" value="GroEL-like equatorial domain"/>
    <property type="match status" value="1"/>
</dbReference>
<feature type="binding site" evidence="6">
    <location>
        <position position="492"/>
    </location>
    <ligand>
        <name>ATP</name>
        <dbReference type="ChEBI" id="CHEBI:30616"/>
    </ligand>
</feature>
<dbReference type="NCBIfam" id="TIGR02348">
    <property type="entry name" value="GroEL"/>
    <property type="match status" value="1"/>
</dbReference>
<dbReference type="GO" id="GO:0016853">
    <property type="term" value="F:isomerase activity"/>
    <property type="evidence" value="ECO:0007669"/>
    <property type="project" value="UniProtKB-KW"/>
</dbReference>
<evidence type="ECO:0000256" key="7">
    <source>
        <dbReference type="RuleBase" id="RU000418"/>
    </source>
</evidence>
<comment type="subunit">
    <text evidence="6 8">Forms a cylinder of 14 subunits composed of two heptameric rings stacked back-to-back. Interacts with the co-chaperonin GroES.</text>
</comment>
<reference evidence="9 10" key="1">
    <citation type="submission" date="2010-07" db="EMBL/GenBank/DDBJ databases">
        <title>The draft genome of Paenibacillus curdlanolyticus YK9.</title>
        <authorList>
            <consortium name="US DOE Joint Genome Institute (JGI-PGF)"/>
            <person name="Lucas S."/>
            <person name="Copeland A."/>
            <person name="Lapidus A."/>
            <person name="Cheng J.-F."/>
            <person name="Bruce D."/>
            <person name="Goodwin L."/>
            <person name="Pitluck S."/>
            <person name="Land M.L."/>
            <person name="Hauser L."/>
            <person name="Chang Y.-J."/>
            <person name="Jeffries C."/>
            <person name="Anderson I.J."/>
            <person name="Johnson E."/>
            <person name="Loganathan U."/>
            <person name="Mulhopadhyay B."/>
            <person name="Kyrpides N."/>
            <person name="Woyke T.J."/>
        </authorList>
    </citation>
    <scope>NUCLEOTIDE SEQUENCE [LARGE SCALE GENOMIC DNA]</scope>
    <source>
        <strain evidence="9 10">YK9</strain>
    </source>
</reference>
<dbReference type="OrthoDB" id="9766614at2"/>
<dbReference type="NCBIfam" id="NF000592">
    <property type="entry name" value="PRK00013.1"/>
    <property type="match status" value="1"/>
</dbReference>
<feature type="binding site" evidence="6">
    <location>
        <position position="413"/>
    </location>
    <ligand>
        <name>ATP</name>
        <dbReference type="ChEBI" id="CHEBI:30616"/>
    </ligand>
</feature>
<dbReference type="InterPro" id="IPR002423">
    <property type="entry name" value="Cpn60/GroEL/TCP-1"/>
</dbReference>
<evidence type="ECO:0000256" key="2">
    <source>
        <dbReference type="ARBA" id="ARBA00022741"/>
    </source>
</evidence>
<dbReference type="AlphaFoldDB" id="E0I753"/>
<dbReference type="InterPro" id="IPR001844">
    <property type="entry name" value="Cpn60/GroEL"/>
</dbReference>
<evidence type="ECO:0000256" key="1">
    <source>
        <dbReference type="ARBA" id="ARBA00006607"/>
    </source>
</evidence>
<dbReference type="InterPro" id="IPR027413">
    <property type="entry name" value="GROEL-like_equatorial_sf"/>
</dbReference>
<dbReference type="CDD" id="cd03344">
    <property type="entry name" value="GroEL"/>
    <property type="match status" value="1"/>
</dbReference>
<dbReference type="Pfam" id="PF00118">
    <property type="entry name" value="Cpn60_TCP1"/>
    <property type="match status" value="1"/>
</dbReference>
<feature type="binding site" evidence="6">
    <location>
        <begin position="86"/>
        <end position="90"/>
    </location>
    <ligand>
        <name>ATP</name>
        <dbReference type="ChEBI" id="CHEBI:30616"/>
    </ligand>
</feature>
<dbReference type="eggNOG" id="COG0459">
    <property type="taxonomic scope" value="Bacteria"/>
</dbReference>
<dbReference type="NCBIfam" id="NF009487">
    <property type="entry name" value="PRK12849.1"/>
    <property type="match status" value="1"/>
</dbReference>
<comment type="caution">
    <text evidence="6">Lacks conserved residue(s) required for the propagation of feature annotation.</text>
</comment>
<dbReference type="InterPro" id="IPR027410">
    <property type="entry name" value="TCP-1-like_intermed_sf"/>
</dbReference>
<dbReference type="FunFam" id="1.10.560.10:FF:000001">
    <property type="entry name" value="60 kDa chaperonin"/>
    <property type="match status" value="1"/>
</dbReference>
<dbReference type="FunFam" id="3.50.7.10:FF:000001">
    <property type="entry name" value="60 kDa chaperonin"/>
    <property type="match status" value="1"/>
</dbReference>
<keyword evidence="10" id="KW-1185">Reference proteome</keyword>
<dbReference type="RefSeq" id="WP_006037488.1">
    <property type="nucleotide sequence ID" value="NZ_AEDD01000003.1"/>
</dbReference>
<keyword evidence="6" id="KW-0963">Cytoplasm</keyword>